<sequence>MGLMIPGELANLLNELGYTWPKSDEMKLFELGQNWLALASELQALGQSADAAVQPVAAANAGEAIDAFLAAWHGDDAAPSVLDSGVTGANVIGGALFVCAAVVLALKINVIVQLTLLAIAIIQAIATAAPTFGASLLEIPVFKRLTDIVINMLIDQALGVILGG</sequence>
<dbReference type="OrthoDB" id="2677932at2"/>
<dbReference type="EMBL" id="RBKT01000001">
    <property type="protein sequence ID" value="RKR88169.1"/>
    <property type="molecule type" value="Genomic_DNA"/>
</dbReference>
<name>A0A495JJJ0_9ACTN</name>
<keyword evidence="1" id="KW-0812">Transmembrane</keyword>
<evidence type="ECO:0000313" key="3">
    <source>
        <dbReference type="EMBL" id="RKR88169.1"/>
    </source>
</evidence>
<evidence type="ECO:0000313" key="4">
    <source>
        <dbReference type="Proteomes" id="UP000277671"/>
    </source>
</evidence>
<dbReference type="InterPro" id="IPR057746">
    <property type="entry name" value="CpnT-like_N"/>
</dbReference>
<evidence type="ECO:0000259" key="2">
    <source>
        <dbReference type="Pfam" id="PF25547"/>
    </source>
</evidence>
<feature type="transmembrane region" description="Helical" evidence="1">
    <location>
        <begin position="89"/>
        <end position="108"/>
    </location>
</feature>
<organism evidence="3 4">
    <name type="scientific">Micromonospora pisi</name>
    <dbReference type="NCBI Taxonomy" id="589240"/>
    <lineage>
        <taxon>Bacteria</taxon>
        <taxon>Bacillati</taxon>
        <taxon>Actinomycetota</taxon>
        <taxon>Actinomycetes</taxon>
        <taxon>Micromonosporales</taxon>
        <taxon>Micromonosporaceae</taxon>
        <taxon>Micromonospora</taxon>
    </lineage>
</organism>
<feature type="transmembrane region" description="Helical" evidence="1">
    <location>
        <begin position="114"/>
        <end position="137"/>
    </location>
</feature>
<feature type="domain" description="Outer membrane channel protein CpnT-like N-terminal" evidence="2">
    <location>
        <begin position="17"/>
        <end position="136"/>
    </location>
</feature>
<keyword evidence="4" id="KW-1185">Reference proteome</keyword>
<keyword evidence="1" id="KW-1133">Transmembrane helix</keyword>
<evidence type="ECO:0000256" key="1">
    <source>
        <dbReference type="SAM" id="Phobius"/>
    </source>
</evidence>
<accession>A0A495JJJ0</accession>
<protein>
    <recommendedName>
        <fullName evidence="2">Outer membrane channel protein CpnT-like N-terminal domain-containing protein</fullName>
    </recommendedName>
</protein>
<comment type="caution">
    <text evidence="3">The sequence shown here is derived from an EMBL/GenBank/DDBJ whole genome shotgun (WGS) entry which is preliminary data.</text>
</comment>
<keyword evidence="1" id="KW-0472">Membrane</keyword>
<dbReference type="AlphaFoldDB" id="A0A495JJJ0"/>
<dbReference type="Pfam" id="PF25547">
    <property type="entry name" value="WXG100_2"/>
    <property type="match status" value="1"/>
</dbReference>
<dbReference type="Proteomes" id="UP000277671">
    <property type="component" value="Unassembled WGS sequence"/>
</dbReference>
<reference evidence="3 4" key="1">
    <citation type="submission" date="2018-10" db="EMBL/GenBank/DDBJ databases">
        <title>Sequencing the genomes of 1000 actinobacteria strains.</title>
        <authorList>
            <person name="Klenk H.-P."/>
        </authorList>
    </citation>
    <scope>NUCLEOTIDE SEQUENCE [LARGE SCALE GENOMIC DNA]</scope>
    <source>
        <strain evidence="3 4">DSM 45175</strain>
    </source>
</reference>
<gene>
    <name evidence="3" type="ORF">BDK92_2477</name>
</gene>
<proteinExistence type="predicted"/>